<dbReference type="InterPro" id="IPR051419">
    <property type="entry name" value="Lys/N-term_MeTrsfase_sf"/>
</dbReference>
<dbReference type="Gene3D" id="3.40.50.150">
    <property type="entry name" value="Vaccinia Virus protein VP39"/>
    <property type="match status" value="1"/>
</dbReference>
<keyword evidence="4" id="KW-0732">Signal</keyword>
<evidence type="ECO:0000259" key="5">
    <source>
        <dbReference type="Pfam" id="PF13649"/>
    </source>
</evidence>
<evidence type="ECO:0000256" key="2">
    <source>
        <dbReference type="ARBA" id="ARBA00022603"/>
    </source>
</evidence>
<sequence>MARLLVLTLVSLGSSLVCASAAKVQGACDVAGRGGDASCPAFWDHTYSLHGEHGRDTYEWYGLGFSDLHRIIAEFVPTSSEVLVVGSGDSEMSADIVKAGWKVVSIDFSMEVVQKMSRRHADLDFRHMDARRMTFEDDAFGAIFDKGLSDCMSAEVLPGYVEELARVLRPSGVLLIVSIRDLSAADLGLAWKCQRRHLRGPEFLSTSEIRPAMPDPSGVQTEYHLLTCAKTQAARDQS</sequence>
<gene>
    <name evidence="6" type="ORF">NSCI0253_LOCUS36700</name>
</gene>
<keyword evidence="2" id="KW-0489">Methyltransferase</keyword>
<dbReference type="InterPro" id="IPR041698">
    <property type="entry name" value="Methyltransf_25"/>
</dbReference>
<dbReference type="CDD" id="cd02440">
    <property type="entry name" value="AdoMet_MTases"/>
    <property type="match status" value="1"/>
</dbReference>
<feature type="domain" description="Methyltransferase" evidence="5">
    <location>
        <begin position="82"/>
        <end position="172"/>
    </location>
</feature>
<evidence type="ECO:0000256" key="4">
    <source>
        <dbReference type="SAM" id="SignalP"/>
    </source>
</evidence>
<dbReference type="GO" id="GO:0032259">
    <property type="term" value="P:methylation"/>
    <property type="evidence" value="ECO:0007669"/>
    <property type="project" value="UniProtKB-KW"/>
</dbReference>
<dbReference type="PANTHER" id="PTHR12176">
    <property type="entry name" value="SAM-DEPENDENT METHYLTRANSFERASE SUPERFAMILY PROTEIN"/>
    <property type="match status" value="1"/>
</dbReference>
<evidence type="ECO:0000313" key="6">
    <source>
        <dbReference type="EMBL" id="CAD8862345.1"/>
    </source>
</evidence>
<evidence type="ECO:0000256" key="1">
    <source>
        <dbReference type="ARBA" id="ARBA00008361"/>
    </source>
</evidence>
<keyword evidence="3" id="KW-0808">Transferase</keyword>
<protein>
    <recommendedName>
        <fullName evidence="5">Methyltransferase domain-containing protein</fullName>
    </recommendedName>
</protein>
<comment type="similarity">
    <text evidence="1">Belongs to the methyltransferase superfamily.</text>
</comment>
<dbReference type="GO" id="GO:0008168">
    <property type="term" value="F:methyltransferase activity"/>
    <property type="evidence" value="ECO:0007669"/>
    <property type="project" value="UniProtKB-KW"/>
</dbReference>
<feature type="signal peptide" evidence="4">
    <location>
        <begin position="1"/>
        <end position="21"/>
    </location>
</feature>
<name>A0A7S1FF89_NOCSC</name>
<dbReference type="AlphaFoldDB" id="A0A7S1FF89"/>
<feature type="chain" id="PRO_5031459634" description="Methyltransferase domain-containing protein" evidence="4">
    <location>
        <begin position="22"/>
        <end position="238"/>
    </location>
</feature>
<evidence type="ECO:0000256" key="3">
    <source>
        <dbReference type="ARBA" id="ARBA00022679"/>
    </source>
</evidence>
<organism evidence="6">
    <name type="scientific">Noctiluca scintillans</name>
    <name type="common">Sea sparkle</name>
    <name type="synonym">Red tide dinoflagellate</name>
    <dbReference type="NCBI Taxonomy" id="2966"/>
    <lineage>
        <taxon>Eukaryota</taxon>
        <taxon>Sar</taxon>
        <taxon>Alveolata</taxon>
        <taxon>Dinophyceae</taxon>
        <taxon>Noctilucales</taxon>
        <taxon>Noctilucaceae</taxon>
        <taxon>Noctiluca</taxon>
    </lineage>
</organism>
<dbReference type="InterPro" id="IPR029063">
    <property type="entry name" value="SAM-dependent_MTases_sf"/>
</dbReference>
<proteinExistence type="inferred from homology"/>
<dbReference type="Pfam" id="PF13649">
    <property type="entry name" value="Methyltransf_25"/>
    <property type="match status" value="1"/>
</dbReference>
<dbReference type="EMBL" id="HBFQ01051419">
    <property type="protein sequence ID" value="CAD8862345.1"/>
    <property type="molecule type" value="Transcribed_RNA"/>
</dbReference>
<dbReference type="PANTHER" id="PTHR12176:SF79">
    <property type="entry name" value="METHYLTRANSFERASE TYPE 11 DOMAIN-CONTAINING PROTEIN"/>
    <property type="match status" value="1"/>
</dbReference>
<reference evidence="6" key="1">
    <citation type="submission" date="2021-01" db="EMBL/GenBank/DDBJ databases">
        <authorList>
            <person name="Corre E."/>
            <person name="Pelletier E."/>
            <person name="Niang G."/>
            <person name="Scheremetjew M."/>
            <person name="Finn R."/>
            <person name="Kale V."/>
            <person name="Holt S."/>
            <person name="Cochrane G."/>
            <person name="Meng A."/>
            <person name="Brown T."/>
            <person name="Cohen L."/>
        </authorList>
    </citation>
    <scope>NUCLEOTIDE SEQUENCE</scope>
</reference>
<accession>A0A7S1FF89</accession>
<dbReference type="SUPFAM" id="SSF53335">
    <property type="entry name" value="S-adenosyl-L-methionine-dependent methyltransferases"/>
    <property type="match status" value="1"/>
</dbReference>